<dbReference type="PROSITE" id="PS50048">
    <property type="entry name" value="ZN2_CY6_FUNGAL_2"/>
    <property type="match status" value="1"/>
</dbReference>
<dbReference type="CDD" id="cd00067">
    <property type="entry name" value="GAL4"/>
    <property type="match status" value="1"/>
</dbReference>
<evidence type="ECO:0000259" key="5">
    <source>
        <dbReference type="PROSITE" id="PS50048"/>
    </source>
</evidence>
<dbReference type="Gene3D" id="4.10.240.10">
    <property type="entry name" value="Zn(2)-C6 fungal-type DNA-binding domain"/>
    <property type="match status" value="1"/>
</dbReference>
<dbReference type="PROSITE" id="PS00463">
    <property type="entry name" value="ZN2_CY6_FUNGAL_1"/>
    <property type="match status" value="1"/>
</dbReference>
<dbReference type="AlphaFoldDB" id="A0A0F7SV97"/>
<evidence type="ECO:0000256" key="2">
    <source>
        <dbReference type="ARBA" id="ARBA00023125"/>
    </source>
</evidence>
<accession>A0A0F7SV97</accession>
<dbReference type="PANTHER" id="PTHR31069:SF32">
    <property type="entry name" value="ARGININE METABOLISM REGULATION PROTEIN II"/>
    <property type="match status" value="1"/>
</dbReference>
<dbReference type="EMBL" id="LN483166">
    <property type="protein sequence ID" value="CED84460.1"/>
    <property type="molecule type" value="Genomic_DNA"/>
</dbReference>
<dbReference type="Pfam" id="PF00172">
    <property type="entry name" value="Zn_clus"/>
    <property type="match status" value="1"/>
</dbReference>
<dbReference type="InterPro" id="IPR050675">
    <property type="entry name" value="OAF3"/>
</dbReference>
<keyword evidence="3" id="KW-0804">Transcription</keyword>
<reference evidence="6" key="1">
    <citation type="submission" date="2014-08" db="EMBL/GenBank/DDBJ databases">
        <authorList>
            <person name="Sharma Rahul"/>
            <person name="Thines Marco"/>
        </authorList>
    </citation>
    <scope>NUCLEOTIDE SEQUENCE</scope>
</reference>
<dbReference type="GO" id="GO:0008270">
    <property type="term" value="F:zinc ion binding"/>
    <property type="evidence" value="ECO:0007669"/>
    <property type="project" value="InterPro"/>
</dbReference>
<protein>
    <submittedName>
        <fullName evidence="6">Zn(2)-C6 fungal-type DNA-binding domain</fullName>
    </submittedName>
</protein>
<keyword evidence="1" id="KW-0805">Transcription regulation</keyword>
<dbReference type="GO" id="GO:0003677">
    <property type="term" value="F:DNA binding"/>
    <property type="evidence" value="ECO:0007669"/>
    <property type="project" value="UniProtKB-KW"/>
</dbReference>
<dbReference type="InterPro" id="IPR036864">
    <property type="entry name" value="Zn2-C6_fun-type_DNA-bd_sf"/>
</dbReference>
<name>A0A0F7SV97_PHARH</name>
<evidence type="ECO:0000313" key="6">
    <source>
        <dbReference type="EMBL" id="CED84460.1"/>
    </source>
</evidence>
<keyword evidence="4" id="KW-0539">Nucleus</keyword>
<evidence type="ECO:0000256" key="4">
    <source>
        <dbReference type="ARBA" id="ARBA00023242"/>
    </source>
</evidence>
<dbReference type="SMART" id="SM00066">
    <property type="entry name" value="GAL4"/>
    <property type="match status" value="1"/>
</dbReference>
<dbReference type="PANTHER" id="PTHR31069">
    <property type="entry name" value="OLEATE-ACTIVATED TRANSCRIPTION FACTOR 1-RELATED"/>
    <property type="match status" value="1"/>
</dbReference>
<evidence type="ECO:0000256" key="1">
    <source>
        <dbReference type="ARBA" id="ARBA00023015"/>
    </source>
</evidence>
<proteinExistence type="predicted"/>
<feature type="domain" description="Zn(2)-C6 fungal-type" evidence="5">
    <location>
        <begin position="17"/>
        <end position="47"/>
    </location>
</feature>
<keyword evidence="2 6" id="KW-0238">DNA-binding</keyword>
<dbReference type="GO" id="GO:0000981">
    <property type="term" value="F:DNA-binding transcription factor activity, RNA polymerase II-specific"/>
    <property type="evidence" value="ECO:0007669"/>
    <property type="project" value="InterPro"/>
</dbReference>
<evidence type="ECO:0000256" key="3">
    <source>
        <dbReference type="ARBA" id="ARBA00023163"/>
    </source>
</evidence>
<organism evidence="6">
    <name type="scientific">Phaffia rhodozyma</name>
    <name type="common">Yeast</name>
    <name type="synonym">Xanthophyllomyces dendrorhous</name>
    <dbReference type="NCBI Taxonomy" id="264483"/>
    <lineage>
        <taxon>Eukaryota</taxon>
        <taxon>Fungi</taxon>
        <taxon>Dikarya</taxon>
        <taxon>Basidiomycota</taxon>
        <taxon>Agaricomycotina</taxon>
        <taxon>Tremellomycetes</taxon>
        <taxon>Cystofilobasidiales</taxon>
        <taxon>Mrakiaceae</taxon>
        <taxon>Phaffia</taxon>
    </lineage>
</organism>
<dbReference type="InterPro" id="IPR001138">
    <property type="entry name" value="Zn2Cys6_DnaBD"/>
</dbReference>
<sequence>MTTKSDKQPIRHRVEVACTRCRYRKTRCCGSRPSCQTCLKFKKECVYISIEDSKTISRGVYIPSSSEEKGRTGKRRSLTLSSEVGEELEAVTDAETSLAHNKSVGLASSTKVLGEDYVQHPYEAFFPTLSSSVPSTSSDAYEEPIELELGSYVEPDIFFHNQSAQSGTYEERCDSASPLNPIPYPPVYQSSPSEILTFSTTQFQNQPQQTTEPDLVSESYLVPALEVQETQVDYPLASSPTTYHRPTSVSLPEYTQQFSSTSTHPSHLSDPDYTRHILERTAGEPFFLDGHEYGQSPVPIPAPIPGRIPASSPMLSTFHAHSYPVLPPQEEPLGVVGWNPDLIVRRDVMPDDHAEGSLPWESLLR</sequence>
<dbReference type="SUPFAM" id="SSF57701">
    <property type="entry name" value="Zn2/Cys6 DNA-binding domain"/>
    <property type="match status" value="1"/>
</dbReference>